<evidence type="ECO:0000313" key="2">
    <source>
        <dbReference type="Proteomes" id="UP000308600"/>
    </source>
</evidence>
<organism evidence="1 2">
    <name type="scientific">Pluteus cervinus</name>
    <dbReference type="NCBI Taxonomy" id="181527"/>
    <lineage>
        <taxon>Eukaryota</taxon>
        <taxon>Fungi</taxon>
        <taxon>Dikarya</taxon>
        <taxon>Basidiomycota</taxon>
        <taxon>Agaricomycotina</taxon>
        <taxon>Agaricomycetes</taxon>
        <taxon>Agaricomycetidae</taxon>
        <taxon>Agaricales</taxon>
        <taxon>Pluteineae</taxon>
        <taxon>Pluteaceae</taxon>
        <taxon>Pluteus</taxon>
    </lineage>
</organism>
<dbReference type="EMBL" id="ML208453">
    <property type="protein sequence ID" value="TFK64972.1"/>
    <property type="molecule type" value="Genomic_DNA"/>
</dbReference>
<proteinExistence type="predicted"/>
<evidence type="ECO:0000313" key="1">
    <source>
        <dbReference type="EMBL" id="TFK64972.1"/>
    </source>
</evidence>
<reference evidence="1 2" key="1">
    <citation type="journal article" date="2019" name="Nat. Ecol. Evol.">
        <title>Megaphylogeny resolves global patterns of mushroom evolution.</title>
        <authorList>
            <person name="Varga T."/>
            <person name="Krizsan K."/>
            <person name="Foldi C."/>
            <person name="Dima B."/>
            <person name="Sanchez-Garcia M."/>
            <person name="Sanchez-Ramirez S."/>
            <person name="Szollosi G.J."/>
            <person name="Szarkandi J.G."/>
            <person name="Papp V."/>
            <person name="Albert L."/>
            <person name="Andreopoulos W."/>
            <person name="Angelini C."/>
            <person name="Antonin V."/>
            <person name="Barry K.W."/>
            <person name="Bougher N.L."/>
            <person name="Buchanan P."/>
            <person name="Buyck B."/>
            <person name="Bense V."/>
            <person name="Catcheside P."/>
            <person name="Chovatia M."/>
            <person name="Cooper J."/>
            <person name="Damon W."/>
            <person name="Desjardin D."/>
            <person name="Finy P."/>
            <person name="Geml J."/>
            <person name="Haridas S."/>
            <person name="Hughes K."/>
            <person name="Justo A."/>
            <person name="Karasinski D."/>
            <person name="Kautmanova I."/>
            <person name="Kiss B."/>
            <person name="Kocsube S."/>
            <person name="Kotiranta H."/>
            <person name="LaButti K.M."/>
            <person name="Lechner B.E."/>
            <person name="Liimatainen K."/>
            <person name="Lipzen A."/>
            <person name="Lukacs Z."/>
            <person name="Mihaltcheva S."/>
            <person name="Morgado L.N."/>
            <person name="Niskanen T."/>
            <person name="Noordeloos M.E."/>
            <person name="Ohm R.A."/>
            <person name="Ortiz-Santana B."/>
            <person name="Ovrebo C."/>
            <person name="Racz N."/>
            <person name="Riley R."/>
            <person name="Savchenko A."/>
            <person name="Shiryaev A."/>
            <person name="Soop K."/>
            <person name="Spirin V."/>
            <person name="Szebenyi C."/>
            <person name="Tomsovsky M."/>
            <person name="Tulloss R.E."/>
            <person name="Uehling J."/>
            <person name="Grigoriev I.V."/>
            <person name="Vagvolgyi C."/>
            <person name="Papp T."/>
            <person name="Martin F.M."/>
            <person name="Miettinen O."/>
            <person name="Hibbett D.S."/>
            <person name="Nagy L.G."/>
        </authorList>
    </citation>
    <scope>NUCLEOTIDE SEQUENCE [LARGE SCALE GENOMIC DNA]</scope>
    <source>
        <strain evidence="1 2">NL-1719</strain>
    </source>
</reference>
<accession>A0ACD3AJD6</accession>
<protein>
    <submittedName>
        <fullName evidence="1">Uncharacterized protein</fullName>
    </submittedName>
</protein>
<keyword evidence="2" id="KW-1185">Reference proteome</keyword>
<name>A0ACD3AJD6_9AGAR</name>
<sequence>MSLKILSIKQEPITQSILDALLRRPQLEVLSCMSENALHIKPDTGTKLNLTFLDITMPSFSADQLAGLSYETKLRTLHLRQTSEYIIAGEIISFCLDTIRPSKQPEELWNRVSSVEDPMQPSSLWVYVPNPQNSCYIQIMKKMRQDDPYHRLYIRHTDKHSETEFKLWEERRYLHIKLKRVE</sequence>
<gene>
    <name evidence="1" type="ORF">BDN72DRAFT_846151</name>
</gene>
<dbReference type="Proteomes" id="UP000308600">
    <property type="component" value="Unassembled WGS sequence"/>
</dbReference>